<name>A0A953HLV8_9BACT</name>
<dbReference type="InterPro" id="IPR007712">
    <property type="entry name" value="RelE/ParE_toxin"/>
</dbReference>
<evidence type="ECO:0000313" key="2">
    <source>
        <dbReference type="EMBL" id="MBY5957484.1"/>
    </source>
</evidence>
<reference evidence="2" key="1">
    <citation type="submission" date="2021-06" db="EMBL/GenBank/DDBJ databases">
        <title>44 bacteria genomes isolated from Dapeng, Shenzhen.</title>
        <authorList>
            <person name="Zheng W."/>
            <person name="Yu S."/>
            <person name="Huang Y."/>
        </authorList>
    </citation>
    <scope>NUCLEOTIDE SEQUENCE</scope>
    <source>
        <strain evidence="2">DP5N28-2</strain>
    </source>
</reference>
<dbReference type="AlphaFoldDB" id="A0A953HLV8"/>
<dbReference type="RefSeq" id="WP_222579005.1">
    <property type="nucleotide sequence ID" value="NZ_JAHVHU010000005.1"/>
</dbReference>
<protein>
    <submittedName>
        <fullName evidence="2">Type II toxin-antitoxin system RelE/ParE family toxin</fullName>
    </submittedName>
</protein>
<organism evidence="2 3">
    <name type="scientific">Membranihabitans marinus</name>
    <dbReference type="NCBI Taxonomy" id="1227546"/>
    <lineage>
        <taxon>Bacteria</taxon>
        <taxon>Pseudomonadati</taxon>
        <taxon>Bacteroidota</taxon>
        <taxon>Saprospiria</taxon>
        <taxon>Saprospirales</taxon>
        <taxon>Saprospiraceae</taxon>
        <taxon>Membranihabitans</taxon>
    </lineage>
</organism>
<keyword evidence="1" id="KW-1277">Toxin-antitoxin system</keyword>
<accession>A0A953HLV8</accession>
<proteinExistence type="predicted"/>
<evidence type="ECO:0000256" key="1">
    <source>
        <dbReference type="ARBA" id="ARBA00022649"/>
    </source>
</evidence>
<comment type="caution">
    <text evidence="2">The sequence shown here is derived from an EMBL/GenBank/DDBJ whole genome shotgun (WGS) entry which is preliminary data.</text>
</comment>
<evidence type="ECO:0000313" key="3">
    <source>
        <dbReference type="Proteomes" id="UP000753961"/>
    </source>
</evidence>
<gene>
    <name evidence="2" type="ORF">KUV50_05005</name>
</gene>
<dbReference type="EMBL" id="JAHVHU010000005">
    <property type="protein sequence ID" value="MBY5957484.1"/>
    <property type="molecule type" value="Genomic_DNA"/>
</dbReference>
<keyword evidence="3" id="KW-1185">Reference proteome</keyword>
<dbReference type="Gene3D" id="3.30.2310.20">
    <property type="entry name" value="RelE-like"/>
    <property type="match status" value="1"/>
</dbReference>
<dbReference type="InterPro" id="IPR035093">
    <property type="entry name" value="RelE/ParE_toxin_dom_sf"/>
</dbReference>
<sequence length="99" mass="11900">MYDLVFSSRAEAEFIEAFYWYEERTSGVGRKFEQIVDQQLQLLKENPFLFQEINSTYRECVLPVFPFVIVYKCYLERNEIIILSIFHAAQNPKDKFTKK</sequence>
<dbReference type="Proteomes" id="UP000753961">
    <property type="component" value="Unassembled WGS sequence"/>
</dbReference>
<dbReference type="Pfam" id="PF05016">
    <property type="entry name" value="ParE_toxin"/>
    <property type="match status" value="1"/>
</dbReference>